<feature type="region of interest" description="Disordered" evidence="1">
    <location>
        <begin position="1"/>
        <end position="20"/>
    </location>
</feature>
<accession>A0AB34R0R9</accession>
<reference evidence="2 3" key="1">
    <citation type="submission" date="2014-12" db="EMBL/GenBank/DDBJ databases">
        <title>Draft Genome Sequences of Five Spore-Forming Food Isolates of Bacillus pumilus.</title>
        <authorList>
            <person name="de Jong A."/>
            <person name="van Heel A.J."/>
            <person name="Montalban-Lopez M."/>
            <person name="Krawczyk A.O."/>
            <person name="Berendsen E.M."/>
            <person name="Wells-Bennik M."/>
            <person name="Kuipers O.P."/>
        </authorList>
    </citation>
    <scope>NUCLEOTIDE SEQUENCE [LARGE SCALE GENOMIC DNA]</scope>
    <source>
        <strain evidence="2 3">B4127</strain>
    </source>
</reference>
<sequence length="48" mass="5357">MSQRVGKPSQSVSGLRSSTHECQIRSVPMLALPRLQRFSITLKMKTKG</sequence>
<evidence type="ECO:0000313" key="2">
    <source>
        <dbReference type="EMBL" id="KIL23868.1"/>
    </source>
</evidence>
<dbReference type="Proteomes" id="UP000031978">
    <property type="component" value="Unassembled WGS sequence"/>
</dbReference>
<comment type="caution">
    <text evidence="2">The sequence shown here is derived from an EMBL/GenBank/DDBJ whole genome shotgun (WGS) entry which is preliminary data.</text>
</comment>
<evidence type="ECO:0000313" key="3">
    <source>
        <dbReference type="Proteomes" id="UP000031978"/>
    </source>
</evidence>
<dbReference type="AlphaFoldDB" id="A0AB34R0R9"/>
<name>A0AB34R0R9_BACPU</name>
<gene>
    <name evidence="2" type="ORF">B4127_2801</name>
</gene>
<protein>
    <submittedName>
        <fullName evidence="2">Uncharacterized protein</fullName>
    </submittedName>
</protein>
<proteinExistence type="predicted"/>
<dbReference type="EMBL" id="JXCL01000007">
    <property type="protein sequence ID" value="KIL23868.1"/>
    <property type="molecule type" value="Genomic_DNA"/>
</dbReference>
<feature type="compositionally biased region" description="Polar residues" evidence="1">
    <location>
        <begin position="1"/>
        <end position="17"/>
    </location>
</feature>
<evidence type="ECO:0000256" key="1">
    <source>
        <dbReference type="SAM" id="MobiDB-lite"/>
    </source>
</evidence>
<organism evidence="2 3">
    <name type="scientific">Bacillus pumilus</name>
    <name type="common">Bacillus mesentericus</name>
    <dbReference type="NCBI Taxonomy" id="1408"/>
    <lineage>
        <taxon>Bacteria</taxon>
        <taxon>Bacillati</taxon>
        <taxon>Bacillota</taxon>
        <taxon>Bacilli</taxon>
        <taxon>Bacillales</taxon>
        <taxon>Bacillaceae</taxon>
        <taxon>Bacillus</taxon>
    </lineage>
</organism>